<dbReference type="EMBL" id="CM007648">
    <property type="protein sequence ID" value="ONM27190.1"/>
    <property type="molecule type" value="Genomic_DNA"/>
</dbReference>
<dbReference type="AlphaFoldDB" id="A0A1D6F7J7"/>
<dbReference type="EMBL" id="CM007648">
    <property type="protein sequence ID" value="ONM27188.1"/>
    <property type="molecule type" value="Genomic_DNA"/>
</dbReference>
<dbReference type="EMBL" id="CM007648">
    <property type="protein sequence ID" value="ONM27196.1"/>
    <property type="molecule type" value="Genomic_DNA"/>
</dbReference>
<dbReference type="EMBL" id="CM007648">
    <property type="protein sequence ID" value="ONM27193.1"/>
    <property type="molecule type" value="Genomic_DNA"/>
</dbReference>
<dbReference type="EMBL" id="CM007648">
    <property type="protein sequence ID" value="ONM27198.1"/>
    <property type="molecule type" value="Genomic_DNA"/>
</dbReference>
<evidence type="ECO:0000313" key="1">
    <source>
        <dbReference type="EMBL" id="ONM27210.1"/>
    </source>
</evidence>
<dbReference type="EMBL" id="CM007648">
    <property type="protein sequence ID" value="ONM27189.1"/>
    <property type="molecule type" value="Genomic_DNA"/>
</dbReference>
<dbReference type="EMBL" id="CM007648">
    <property type="protein sequence ID" value="ONM27203.1"/>
    <property type="molecule type" value="Genomic_DNA"/>
</dbReference>
<dbReference type="EMBL" id="CM007648">
    <property type="protein sequence ID" value="ONM27191.1"/>
    <property type="molecule type" value="Genomic_DNA"/>
</dbReference>
<gene>
    <name evidence="1" type="ORF">ZEAMMB73_Zm00001d007605</name>
</gene>
<organism evidence="1">
    <name type="scientific">Zea mays</name>
    <name type="common">Maize</name>
    <dbReference type="NCBI Taxonomy" id="4577"/>
    <lineage>
        <taxon>Eukaryota</taxon>
        <taxon>Viridiplantae</taxon>
        <taxon>Streptophyta</taxon>
        <taxon>Embryophyta</taxon>
        <taxon>Tracheophyta</taxon>
        <taxon>Spermatophyta</taxon>
        <taxon>Magnoliopsida</taxon>
        <taxon>Liliopsida</taxon>
        <taxon>Poales</taxon>
        <taxon>Poaceae</taxon>
        <taxon>PACMAD clade</taxon>
        <taxon>Panicoideae</taxon>
        <taxon>Andropogonodae</taxon>
        <taxon>Andropogoneae</taxon>
        <taxon>Tripsacinae</taxon>
        <taxon>Zea</taxon>
    </lineage>
</organism>
<dbReference type="EMBL" id="CM007648">
    <property type="protein sequence ID" value="ONM27194.1"/>
    <property type="molecule type" value="Genomic_DNA"/>
</dbReference>
<dbReference type="EMBL" id="CM007648">
    <property type="protein sequence ID" value="ONM27209.1"/>
    <property type="molecule type" value="Genomic_DNA"/>
</dbReference>
<reference evidence="1" key="1">
    <citation type="submission" date="2015-12" db="EMBL/GenBank/DDBJ databases">
        <title>Update maize B73 reference genome by single molecule sequencing technologies.</title>
        <authorList>
            <consortium name="Maize Genome Sequencing Project"/>
            <person name="Ware D."/>
        </authorList>
    </citation>
    <scope>NUCLEOTIDE SEQUENCE [LARGE SCALE GENOMIC DNA]</scope>
    <source>
        <tissue evidence="1">Seedling</tissue>
    </source>
</reference>
<dbReference type="EMBL" id="CM007648">
    <property type="protein sequence ID" value="ONM27208.1"/>
    <property type="molecule type" value="Genomic_DNA"/>
</dbReference>
<proteinExistence type="predicted"/>
<dbReference type="EMBL" id="CM007648">
    <property type="protein sequence ID" value="ONM27187.1"/>
    <property type="molecule type" value="Genomic_DNA"/>
</dbReference>
<dbReference type="EMBL" id="CM007648">
    <property type="protein sequence ID" value="ONM27200.1"/>
    <property type="molecule type" value="Genomic_DNA"/>
</dbReference>
<name>A0A1D6F7J7_MAIZE</name>
<dbReference type="EMBL" id="CM007648">
    <property type="protein sequence ID" value="ONM27186.1"/>
    <property type="molecule type" value="Genomic_DNA"/>
</dbReference>
<sequence>MLVSLMYVHIHSICHKLNFSEENQTPSKNVAPQEMVPALNTLEPIKCTTSCGKEAICLAVALVPPVRYKGMFSFWSQNKLAS</sequence>
<dbReference type="EMBL" id="CM007648">
    <property type="protein sequence ID" value="ONM27197.1"/>
    <property type="molecule type" value="Genomic_DNA"/>
</dbReference>
<accession>A0A1D6F7J7</accession>
<dbReference type="EMBL" id="CM007648">
    <property type="protein sequence ID" value="ONM27195.1"/>
    <property type="molecule type" value="Genomic_DNA"/>
</dbReference>
<protein>
    <submittedName>
        <fullName evidence="1">Uncharacterized protein</fullName>
    </submittedName>
</protein>
<dbReference type="EMBL" id="CM007648">
    <property type="protein sequence ID" value="ONM27199.1"/>
    <property type="molecule type" value="Genomic_DNA"/>
</dbReference>
<dbReference type="EMBL" id="CM007648">
    <property type="protein sequence ID" value="ONM27210.1"/>
    <property type="molecule type" value="Genomic_DNA"/>
</dbReference>
<dbReference type="EMBL" id="CM007648">
    <property type="protein sequence ID" value="ONM27204.1"/>
    <property type="molecule type" value="Genomic_DNA"/>
</dbReference>